<dbReference type="EMBL" id="AONG01000005">
    <property type="protein sequence ID" value="KIQ70615.1"/>
    <property type="molecule type" value="Genomic_DNA"/>
</dbReference>
<evidence type="ECO:0000313" key="3">
    <source>
        <dbReference type="Proteomes" id="UP000035100"/>
    </source>
</evidence>
<feature type="domain" description="Phospholipid/glycerol acyltransferase" evidence="1">
    <location>
        <begin position="99"/>
        <end position="223"/>
    </location>
</feature>
<sequence length="303" mass="33328">MTDLTDPTDTASHGTAPASIYDMRTLTYSNTFDSPIKRATIRAIEWMTGKWTIVRRINAFERGGVPSGHAFWLRTMEVMGIDLLTPPEELARIPREGPVVLVANHPHGLVDGMILAALIGHVRDDYRILTRSILTGIDEVAASYMIAVPFPHEPDAQRRMIEMRRAAMDHLARGGLVALFPSGAVAASHTAFGPAIEGEWSLFTAKMIRNSGASVVPCHFPGSNSRWYHVANRLSPTLRQSLLLHEVVHAFDRPQRPAFGRPIGPDEIARRSGDPRAMMDWLRAETLALGGRSRTPAGKESAS</sequence>
<dbReference type="InterPro" id="IPR002123">
    <property type="entry name" value="Plipid/glycerol_acylTrfase"/>
</dbReference>
<evidence type="ECO:0000313" key="2">
    <source>
        <dbReference type="EMBL" id="KIQ70615.1"/>
    </source>
</evidence>
<evidence type="ECO:0000259" key="1">
    <source>
        <dbReference type="SMART" id="SM00563"/>
    </source>
</evidence>
<dbReference type="RefSeq" id="WP_018302775.1">
    <property type="nucleotide sequence ID" value="NZ_KN848371.1"/>
</dbReference>
<organism evidence="2 3">
    <name type="scientific">Wenxinia marina DSM 24838</name>
    <dbReference type="NCBI Taxonomy" id="1123501"/>
    <lineage>
        <taxon>Bacteria</taxon>
        <taxon>Pseudomonadati</taxon>
        <taxon>Pseudomonadota</taxon>
        <taxon>Alphaproteobacteria</taxon>
        <taxon>Rhodobacterales</taxon>
        <taxon>Roseobacteraceae</taxon>
        <taxon>Wenxinia</taxon>
    </lineage>
</organism>
<dbReference type="InterPro" id="IPR045746">
    <property type="entry name" value="ACT14924-like_Acyltransf_dom"/>
</dbReference>
<accession>A0A0D0NQT9</accession>
<protein>
    <submittedName>
        <fullName evidence="2">Putative hemolysin</fullName>
    </submittedName>
</protein>
<proteinExistence type="predicted"/>
<dbReference type="PATRIC" id="fig|1123501.6.peg.1062"/>
<dbReference type="CDD" id="cd07986">
    <property type="entry name" value="LPLAT_ACT14924-like"/>
    <property type="match status" value="1"/>
</dbReference>
<name>A0A0D0NQT9_9RHOB</name>
<dbReference type="Pfam" id="PF01553">
    <property type="entry name" value="Acyltransferase"/>
    <property type="match status" value="1"/>
</dbReference>
<dbReference type="Proteomes" id="UP000035100">
    <property type="component" value="Unassembled WGS sequence"/>
</dbReference>
<dbReference type="eggNOG" id="COG0204">
    <property type="taxonomic scope" value="Bacteria"/>
</dbReference>
<keyword evidence="3" id="KW-1185">Reference proteome</keyword>
<dbReference type="STRING" id="1123501.Wenmar_00993"/>
<gene>
    <name evidence="2" type="ORF">Wenmar_00993</name>
</gene>
<dbReference type="AlphaFoldDB" id="A0A0D0NQT9"/>
<reference evidence="2 3" key="1">
    <citation type="submission" date="2013-01" db="EMBL/GenBank/DDBJ databases">
        <authorList>
            <person name="Fiebig A."/>
            <person name="Goeker M."/>
            <person name="Klenk H.-P.P."/>
        </authorList>
    </citation>
    <scope>NUCLEOTIDE SEQUENCE [LARGE SCALE GENOMIC DNA]</scope>
    <source>
        <strain evidence="2 3">DSM 24838</strain>
    </source>
</reference>
<comment type="caution">
    <text evidence="2">The sequence shown here is derived from an EMBL/GenBank/DDBJ whole genome shotgun (WGS) entry which is preliminary data.</text>
</comment>
<dbReference type="SMART" id="SM00563">
    <property type="entry name" value="PlsC"/>
    <property type="match status" value="1"/>
</dbReference>
<dbReference type="GO" id="GO:0016746">
    <property type="term" value="F:acyltransferase activity"/>
    <property type="evidence" value="ECO:0007669"/>
    <property type="project" value="InterPro"/>
</dbReference>
<dbReference type="SUPFAM" id="SSF69593">
    <property type="entry name" value="Glycerol-3-phosphate (1)-acyltransferase"/>
    <property type="match status" value="1"/>
</dbReference>